<dbReference type="SUPFAM" id="SSF51695">
    <property type="entry name" value="PLC-like phosphodiesterases"/>
    <property type="match status" value="1"/>
</dbReference>
<dbReference type="Proteomes" id="UP000057938">
    <property type="component" value="Chromosome"/>
</dbReference>
<dbReference type="Gene3D" id="3.20.20.190">
    <property type="entry name" value="Phosphatidylinositol (PI) phosphodiesterase"/>
    <property type="match status" value="1"/>
</dbReference>
<dbReference type="AlphaFoldDB" id="A0A0M3TB07"/>
<sequence>MAKRPIPEWLTQWEYAHRGLHGNGVPENSLQGARLAIEAGMGIECDIQRSRDDHPMVFHDWDVTRLTGYVGDTEQILAEELGTFAYLDSDECIATLSQFLETVSGQVPLLIEIKSRRGYEVEKSCEIVAKALSGYSGDHAVMSFDPRVARWFRHNSPQTCAGLVMREDAHGYTQKAWQRRVALWLAKPDFLAYHIAALPNRWVTGLRAKGLPILTWTVNSLETRQRALLHADALIAEGQGLA</sequence>
<evidence type="ECO:0000259" key="1">
    <source>
        <dbReference type="PROSITE" id="PS51704"/>
    </source>
</evidence>
<dbReference type="EC" id="3.1.4.46" evidence="2"/>
<dbReference type="PROSITE" id="PS51704">
    <property type="entry name" value="GP_PDE"/>
    <property type="match status" value="1"/>
</dbReference>
<dbReference type="PANTHER" id="PTHR46211">
    <property type="entry name" value="GLYCEROPHOSPHORYL DIESTER PHOSPHODIESTERASE"/>
    <property type="match status" value="1"/>
</dbReference>
<reference evidence="2 3" key="1">
    <citation type="submission" date="2015-09" db="EMBL/GenBank/DDBJ databases">
        <title>Complete genome sequence of a benzo[a]pyrene-degrading bacterium Altererythrobacter epoxidivorans CGMCC 1.7731T.</title>
        <authorList>
            <person name="Li Z."/>
            <person name="Cheng H."/>
            <person name="Huo Y."/>
            <person name="Xu X."/>
        </authorList>
    </citation>
    <scope>NUCLEOTIDE SEQUENCE [LARGE SCALE GENOMIC DNA]</scope>
    <source>
        <strain evidence="2 3">CGMCC 1.7731</strain>
    </source>
</reference>
<organism evidence="2 3">
    <name type="scientific">Altererythrobacter epoxidivorans</name>
    <dbReference type="NCBI Taxonomy" id="361183"/>
    <lineage>
        <taxon>Bacteria</taxon>
        <taxon>Pseudomonadati</taxon>
        <taxon>Pseudomonadota</taxon>
        <taxon>Alphaproteobacteria</taxon>
        <taxon>Sphingomonadales</taxon>
        <taxon>Erythrobacteraceae</taxon>
        <taxon>Altererythrobacter</taxon>
    </lineage>
</organism>
<evidence type="ECO:0000313" key="3">
    <source>
        <dbReference type="Proteomes" id="UP000057938"/>
    </source>
</evidence>
<dbReference type="Pfam" id="PF03009">
    <property type="entry name" value="GDPD"/>
    <property type="match status" value="1"/>
</dbReference>
<keyword evidence="2" id="KW-0378">Hydrolase</keyword>
<dbReference type="PATRIC" id="fig|361183.4.peg.2695"/>
<dbReference type="PANTHER" id="PTHR46211:SF1">
    <property type="entry name" value="GLYCEROPHOSPHODIESTER PHOSPHODIESTERASE, CYTOPLASMIC"/>
    <property type="match status" value="1"/>
</dbReference>
<name>A0A0M3TB07_9SPHN</name>
<proteinExistence type="predicted"/>
<gene>
    <name evidence="2" type="ORF">AMC99_02741</name>
</gene>
<dbReference type="GO" id="GO:0006629">
    <property type="term" value="P:lipid metabolic process"/>
    <property type="evidence" value="ECO:0007669"/>
    <property type="project" value="InterPro"/>
</dbReference>
<protein>
    <submittedName>
        <fullName evidence="2">Glycerophosphoryl diester phosphodiesterase</fullName>
        <ecNumber evidence="2">3.1.4.46</ecNumber>
    </submittedName>
</protein>
<dbReference type="RefSeq" id="WP_061928067.1">
    <property type="nucleotide sequence ID" value="NZ_CP012669.1"/>
</dbReference>
<dbReference type="InterPro" id="IPR030395">
    <property type="entry name" value="GP_PDE_dom"/>
</dbReference>
<feature type="domain" description="GP-PDE" evidence="1">
    <location>
        <begin position="12"/>
        <end position="242"/>
    </location>
</feature>
<keyword evidence="3" id="KW-1185">Reference proteome</keyword>
<dbReference type="OrthoDB" id="384721at2"/>
<dbReference type="STRING" id="361183.AMC99_02741"/>
<dbReference type="EMBL" id="CP012669">
    <property type="protein sequence ID" value="ALE18012.1"/>
    <property type="molecule type" value="Genomic_DNA"/>
</dbReference>
<dbReference type="KEGG" id="aep:AMC99_02741"/>
<dbReference type="GO" id="GO:0008889">
    <property type="term" value="F:glycerophosphodiester phosphodiesterase activity"/>
    <property type="evidence" value="ECO:0007669"/>
    <property type="project" value="UniProtKB-EC"/>
</dbReference>
<dbReference type="InterPro" id="IPR017946">
    <property type="entry name" value="PLC-like_Pdiesterase_TIM-brl"/>
</dbReference>
<evidence type="ECO:0000313" key="2">
    <source>
        <dbReference type="EMBL" id="ALE18012.1"/>
    </source>
</evidence>
<accession>A0A0M3TB07</accession>